<dbReference type="Gene3D" id="1.20.1280.50">
    <property type="match status" value="1"/>
</dbReference>
<dbReference type="CDD" id="cd09917">
    <property type="entry name" value="F-box_SF"/>
    <property type="match status" value="1"/>
</dbReference>
<dbReference type="InterPro" id="IPR001810">
    <property type="entry name" value="F-box_dom"/>
</dbReference>
<dbReference type="Pfam" id="PF12937">
    <property type="entry name" value="F-box-like"/>
    <property type="match status" value="1"/>
</dbReference>
<evidence type="ECO:0000256" key="1">
    <source>
        <dbReference type="SAM" id="MobiDB-lite"/>
    </source>
</evidence>
<evidence type="ECO:0000313" key="4">
    <source>
        <dbReference type="Proteomes" id="UP000307440"/>
    </source>
</evidence>
<dbReference type="AlphaFoldDB" id="A0A5C3LE55"/>
<gene>
    <name evidence="3" type="ORF">FA15DRAFT_663603</name>
</gene>
<dbReference type="EMBL" id="ML210147">
    <property type="protein sequence ID" value="TFK30216.1"/>
    <property type="molecule type" value="Genomic_DNA"/>
</dbReference>
<dbReference type="SUPFAM" id="SSF81383">
    <property type="entry name" value="F-box domain"/>
    <property type="match status" value="1"/>
</dbReference>
<dbReference type="InterPro" id="IPR036047">
    <property type="entry name" value="F-box-like_dom_sf"/>
</dbReference>
<dbReference type="OrthoDB" id="2322499at2759"/>
<dbReference type="SMART" id="SM00256">
    <property type="entry name" value="FBOX"/>
    <property type="match status" value="1"/>
</dbReference>
<feature type="domain" description="F-box" evidence="2">
    <location>
        <begin position="114"/>
        <end position="164"/>
    </location>
</feature>
<evidence type="ECO:0000259" key="2">
    <source>
        <dbReference type="PROSITE" id="PS50181"/>
    </source>
</evidence>
<evidence type="ECO:0000313" key="3">
    <source>
        <dbReference type="EMBL" id="TFK30216.1"/>
    </source>
</evidence>
<name>A0A5C3LE55_COPMA</name>
<dbReference type="PROSITE" id="PS50181">
    <property type="entry name" value="FBOX"/>
    <property type="match status" value="1"/>
</dbReference>
<proteinExistence type="predicted"/>
<dbReference type="Proteomes" id="UP000307440">
    <property type="component" value="Unassembled WGS sequence"/>
</dbReference>
<organism evidence="3 4">
    <name type="scientific">Coprinopsis marcescibilis</name>
    <name type="common">Agaric fungus</name>
    <name type="synonym">Psathyrella marcescibilis</name>
    <dbReference type="NCBI Taxonomy" id="230819"/>
    <lineage>
        <taxon>Eukaryota</taxon>
        <taxon>Fungi</taxon>
        <taxon>Dikarya</taxon>
        <taxon>Basidiomycota</taxon>
        <taxon>Agaricomycotina</taxon>
        <taxon>Agaricomycetes</taxon>
        <taxon>Agaricomycetidae</taxon>
        <taxon>Agaricales</taxon>
        <taxon>Agaricineae</taxon>
        <taxon>Psathyrellaceae</taxon>
        <taxon>Coprinopsis</taxon>
    </lineage>
</organism>
<feature type="region of interest" description="Disordered" evidence="1">
    <location>
        <begin position="41"/>
        <end position="95"/>
    </location>
</feature>
<protein>
    <recommendedName>
        <fullName evidence="2">F-box domain-containing protein</fullName>
    </recommendedName>
</protein>
<accession>A0A5C3LE55</accession>
<keyword evidence="4" id="KW-1185">Reference proteome</keyword>
<reference evidence="3 4" key="1">
    <citation type="journal article" date="2019" name="Nat. Ecol. Evol.">
        <title>Megaphylogeny resolves global patterns of mushroom evolution.</title>
        <authorList>
            <person name="Varga T."/>
            <person name="Krizsan K."/>
            <person name="Foldi C."/>
            <person name="Dima B."/>
            <person name="Sanchez-Garcia M."/>
            <person name="Sanchez-Ramirez S."/>
            <person name="Szollosi G.J."/>
            <person name="Szarkandi J.G."/>
            <person name="Papp V."/>
            <person name="Albert L."/>
            <person name="Andreopoulos W."/>
            <person name="Angelini C."/>
            <person name="Antonin V."/>
            <person name="Barry K.W."/>
            <person name="Bougher N.L."/>
            <person name="Buchanan P."/>
            <person name="Buyck B."/>
            <person name="Bense V."/>
            <person name="Catcheside P."/>
            <person name="Chovatia M."/>
            <person name="Cooper J."/>
            <person name="Damon W."/>
            <person name="Desjardin D."/>
            <person name="Finy P."/>
            <person name="Geml J."/>
            <person name="Haridas S."/>
            <person name="Hughes K."/>
            <person name="Justo A."/>
            <person name="Karasinski D."/>
            <person name="Kautmanova I."/>
            <person name="Kiss B."/>
            <person name="Kocsube S."/>
            <person name="Kotiranta H."/>
            <person name="LaButti K.M."/>
            <person name="Lechner B.E."/>
            <person name="Liimatainen K."/>
            <person name="Lipzen A."/>
            <person name="Lukacs Z."/>
            <person name="Mihaltcheva S."/>
            <person name="Morgado L.N."/>
            <person name="Niskanen T."/>
            <person name="Noordeloos M.E."/>
            <person name="Ohm R.A."/>
            <person name="Ortiz-Santana B."/>
            <person name="Ovrebo C."/>
            <person name="Racz N."/>
            <person name="Riley R."/>
            <person name="Savchenko A."/>
            <person name="Shiryaev A."/>
            <person name="Soop K."/>
            <person name="Spirin V."/>
            <person name="Szebenyi C."/>
            <person name="Tomsovsky M."/>
            <person name="Tulloss R.E."/>
            <person name="Uehling J."/>
            <person name="Grigoriev I.V."/>
            <person name="Vagvolgyi C."/>
            <person name="Papp T."/>
            <person name="Martin F.M."/>
            <person name="Miettinen O."/>
            <person name="Hibbett D.S."/>
            <person name="Nagy L.G."/>
        </authorList>
    </citation>
    <scope>NUCLEOTIDE SEQUENCE [LARGE SCALE GENOMIC DNA]</scope>
    <source>
        <strain evidence="3 4">CBS 121175</strain>
    </source>
</reference>
<sequence length="334" mass="38500">MPENKKARRSTHTSNSIPLSDCVYRRVTRGNLNKSKAAVMDTGTRRKQGVDMTRGTTTKHETKAPRTQNAVDPDIPAASTTLGNKKEKTAAESAPTRNLKIQFHAAQPPKEIFSSMMTVLPLEVLLEIFKQAQPEDLLSLCRTSKALRRILLNRALAGSVWRETFQNVEPKMDLPPQGLKSLNWIMLAQLAYGEQCFECDTAYKTATYWVEYTRLCEECFQKKSVEIKLSEDQLDKDLREIVWHTNRKVDKGSKHLCLQTTYEKHKSRLLSLQSNTDAYNQYLGHAKKEANLRKMLSKSMQWWVKERAEQRRKEFVHRLVMDWRNSMLDPSVGL</sequence>